<organism evidence="1 2">
    <name type="scientific">Sediminibacterium roseum</name>
    <dbReference type="NCBI Taxonomy" id="1978412"/>
    <lineage>
        <taxon>Bacteria</taxon>
        <taxon>Pseudomonadati</taxon>
        <taxon>Bacteroidota</taxon>
        <taxon>Chitinophagia</taxon>
        <taxon>Chitinophagales</taxon>
        <taxon>Chitinophagaceae</taxon>
        <taxon>Sediminibacterium</taxon>
    </lineage>
</organism>
<proteinExistence type="predicted"/>
<protein>
    <submittedName>
        <fullName evidence="1">WbqC family protein</fullName>
    </submittedName>
</protein>
<dbReference type="EMBL" id="JAACJS010000012">
    <property type="protein sequence ID" value="NCI50054.1"/>
    <property type="molecule type" value="Genomic_DNA"/>
</dbReference>
<accession>A0ABW9ZSG5</accession>
<dbReference type="Pfam" id="PF08889">
    <property type="entry name" value="WbqC"/>
    <property type="match status" value="1"/>
</dbReference>
<evidence type="ECO:0000313" key="2">
    <source>
        <dbReference type="Proteomes" id="UP000753802"/>
    </source>
</evidence>
<gene>
    <name evidence="1" type="ORF">GWC95_08980</name>
</gene>
<sequence length="183" mass="21396">MFQNSNIKIEQYESYQKMSFRNRCMLAGSNGVVNLSVPLEKGRGQKELMKDVRISDSENWRVQHWRTIESCYSRAPFFEFYRDGVFSLLQNKQTFVLDLNLSILEWLAKVFKYRGSVSLTEAYHKEYPTDVNDLRGAFLPKNYAAEDFDLKYVQVFEDRIGFKPNLCILDLLFCNGPSLSIGR</sequence>
<reference evidence="1 2" key="1">
    <citation type="submission" date="2020-01" db="EMBL/GenBank/DDBJ databases">
        <title>Genome analysis.</title>
        <authorList>
            <person name="Wu S."/>
            <person name="Wang G."/>
        </authorList>
    </citation>
    <scope>NUCLEOTIDE SEQUENCE [LARGE SCALE GENOMIC DNA]</scope>
    <source>
        <strain evidence="1 2">SYL130</strain>
    </source>
</reference>
<name>A0ABW9ZSG5_9BACT</name>
<comment type="caution">
    <text evidence="1">The sequence shown here is derived from an EMBL/GenBank/DDBJ whole genome shotgun (WGS) entry which is preliminary data.</text>
</comment>
<dbReference type="InterPro" id="IPR014985">
    <property type="entry name" value="WbqC"/>
</dbReference>
<keyword evidence="2" id="KW-1185">Reference proteome</keyword>
<evidence type="ECO:0000313" key="1">
    <source>
        <dbReference type="EMBL" id="NCI50054.1"/>
    </source>
</evidence>
<dbReference type="Proteomes" id="UP000753802">
    <property type="component" value="Unassembled WGS sequence"/>
</dbReference>